<comment type="catalytic activity">
    <reaction evidence="15">
        <text>a ganglioside GA1 (d18:1(4E)) + CMP-N-acetyl-beta-neuraminate = a ganglioside GM1b (d18:1(4E)) + CMP + H(+)</text>
        <dbReference type="Rhea" id="RHEA:47560"/>
        <dbReference type="ChEBI" id="CHEBI:15378"/>
        <dbReference type="ChEBI" id="CHEBI:27938"/>
        <dbReference type="ChEBI" id="CHEBI:57812"/>
        <dbReference type="ChEBI" id="CHEBI:60377"/>
        <dbReference type="ChEBI" id="CHEBI:78568"/>
    </reaction>
    <physiologicalReaction direction="left-to-right" evidence="15">
        <dbReference type="Rhea" id="RHEA:47561"/>
    </physiologicalReaction>
</comment>
<comment type="subcellular location">
    <subcellularLocation>
        <location evidence="1">Golgi apparatus membrane</location>
        <topology evidence="1">Single-pass type II membrane protein</topology>
    </subcellularLocation>
</comment>
<comment type="catalytic activity">
    <reaction evidence="18">
        <text>ganglioside GM1 (d18:1(4E)/18:0) + CMP-N-acetyl-beta-neuraminate = ganglioside GD1a (18:1(4E)/18:0) + CMP + H(+)</text>
        <dbReference type="Rhea" id="RHEA:48248"/>
        <dbReference type="ChEBI" id="CHEBI:15378"/>
        <dbReference type="ChEBI" id="CHEBI:57812"/>
        <dbReference type="ChEBI" id="CHEBI:60377"/>
        <dbReference type="ChEBI" id="CHEBI:73110"/>
        <dbReference type="ChEBI" id="CHEBI:90153"/>
    </reaction>
    <physiologicalReaction direction="left-to-right" evidence="18">
        <dbReference type="Rhea" id="RHEA:48249"/>
    </physiologicalReaction>
</comment>
<dbReference type="InterPro" id="IPR038578">
    <property type="entry name" value="GT29-like_sf"/>
</dbReference>
<dbReference type="PANTHER" id="PTHR46032">
    <property type="entry name" value="ALPHA-2,3-SIALYLTRANSFERASE ST3GAL I ISOFORM X1"/>
    <property type="match status" value="1"/>
</dbReference>
<evidence type="ECO:0000256" key="6">
    <source>
        <dbReference type="ARBA" id="ARBA00022692"/>
    </source>
</evidence>
<evidence type="ECO:0000256" key="9">
    <source>
        <dbReference type="ARBA" id="ARBA00023034"/>
    </source>
</evidence>
<protein>
    <recommendedName>
        <fullName evidence="13">beta-D-galactosyl-(1-&gt;3)-N-acetyl-beta-D-galactosaminide alpha-2,3-sialyltransferase</fullName>
        <ecNumber evidence="13">2.4.3.2</ecNumber>
    </recommendedName>
    <alternativeName>
        <fullName evidence="14">Monosialoganglioside sialyltransferase</fullName>
    </alternativeName>
</protein>
<comment type="catalytic activity">
    <reaction evidence="12">
        <text>a beta-D-galactosyl-(1-&gt;3)-N-acetyl-alpha-D-galactosaminyl derivative + CMP-N-acetyl-beta-neuraminate = an N-acetyl-alpha-neuraminyl-(2-&gt;3)-beta-D-galactosyl-(1-&gt;3)-N-acetyl-alpha-D-galactosaminyl derivative + CMP + H(+)</text>
        <dbReference type="Rhea" id="RHEA:21616"/>
        <dbReference type="ChEBI" id="CHEBI:15378"/>
        <dbReference type="ChEBI" id="CHEBI:57812"/>
        <dbReference type="ChEBI" id="CHEBI:60377"/>
        <dbReference type="ChEBI" id="CHEBI:133470"/>
        <dbReference type="ChEBI" id="CHEBI:139596"/>
        <dbReference type="EC" id="2.4.3.4"/>
    </reaction>
    <physiologicalReaction direction="left-to-right" evidence="12">
        <dbReference type="Rhea" id="RHEA:21617"/>
    </physiologicalReaction>
</comment>
<dbReference type="GeneID" id="103590607"/>
<keyword evidence="5" id="KW-0808">Transferase</keyword>
<comment type="catalytic activity">
    <reaction evidence="17">
        <text>a ganglioside GA1 + CMP-N-acetyl-beta-neuraminate = a ganglioside GM1b + CMP + H(+)</text>
        <dbReference type="Rhea" id="RHEA:48244"/>
        <dbReference type="ChEBI" id="CHEBI:15378"/>
        <dbReference type="ChEBI" id="CHEBI:57812"/>
        <dbReference type="ChEBI" id="CHEBI:60377"/>
        <dbReference type="ChEBI" id="CHEBI:88069"/>
        <dbReference type="ChEBI" id="CHEBI:90151"/>
    </reaction>
    <physiologicalReaction direction="left-to-right" evidence="17">
        <dbReference type="Rhea" id="RHEA:48245"/>
    </physiologicalReaction>
</comment>
<evidence type="ECO:0000256" key="3">
    <source>
        <dbReference type="ARBA" id="ARBA00006003"/>
    </source>
</evidence>
<keyword evidence="4" id="KW-0328">Glycosyltransferase</keyword>
<evidence type="ECO:0000256" key="14">
    <source>
        <dbReference type="ARBA" id="ARBA00042990"/>
    </source>
</evidence>
<evidence type="ECO:0000256" key="11">
    <source>
        <dbReference type="ARBA" id="ARBA00023180"/>
    </source>
</evidence>
<gene>
    <name evidence="21" type="primary">LOC103590607</name>
</gene>
<dbReference type="PANTHER" id="PTHR46032:SF7">
    <property type="entry name" value="RIKEN CDNA 6430550D23 GENE"/>
    <property type="match status" value="1"/>
</dbReference>
<dbReference type="RefSeq" id="XP_008571131.1">
    <property type="nucleotide sequence ID" value="XM_008572909.1"/>
</dbReference>
<dbReference type="Pfam" id="PF00777">
    <property type="entry name" value="Glyco_transf_29"/>
    <property type="match status" value="1"/>
</dbReference>
<name>A0ABM0QRZ0_GALVR</name>
<evidence type="ECO:0000256" key="10">
    <source>
        <dbReference type="ARBA" id="ARBA00023136"/>
    </source>
</evidence>
<accession>A0ABM0QRZ0</accession>
<comment type="catalytic activity">
    <reaction evidence="16">
        <text>a ganglioside GM1 (d18:1(4E)) + CMP-N-acetyl-beta-neuraminate = a ganglioside GD1a (d18:1(4E)) + CMP + H(+)</text>
        <dbReference type="Rhea" id="RHEA:18021"/>
        <dbReference type="ChEBI" id="CHEBI:15378"/>
        <dbReference type="ChEBI" id="CHEBI:57812"/>
        <dbReference type="ChEBI" id="CHEBI:60377"/>
        <dbReference type="ChEBI" id="CHEBI:77709"/>
        <dbReference type="ChEBI" id="CHEBI:78445"/>
        <dbReference type="EC" id="2.4.3.2"/>
    </reaction>
    <physiologicalReaction direction="left-to-right" evidence="16">
        <dbReference type="Rhea" id="RHEA:18022"/>
    </physiologicalReaction>
</comment>
<keyword evidence="8 19" id="KW-1133">Transmembrane helix</keyword>
<evidence type="ECO:0000256" key="17">
    <source>
        <dbReference type="ARBA" id="ARBA00043816"/>
    </source>
</evidence>
<evidence type="ECO:0000313" key="21">
    <source>
        <dbReference type="RefSeq" id="XP_008571131.1"/>
    </source>
</evidence>
<evidence type="ECO:0000256" key="15">
    <source>
        <dbReference type="ARBA" id="ARBA00043673"/>
    </source>
</evidence>
<keyword evidence="6 19" id="KW-0812">Transmembrane</keyword>
<evidence type="ECO:0000256" key="8">
    <source>
        <dbReference type="ARBA" id="ARBA00022989"/>
    </source>
</evidence>
<keyword evidence="10 19" id="KW-0472">Membrane</keyword>
<reference evidence="21" key="1">
    <citation type="submission" date="2025-08" db="UniProtKB">
        <authorList>
            <consortium name="RefSeq"/>
        </authorList>
    </citation>
    <scope>IDENTIFICATION</scope>
</reference>
<evidence type="ECO:0000256" key="1">
    <source>
        <dbReference type="ARBA" id="ARBA00004323"/>
    </source>
</evidence>
<keyword evidence="11" id="KW-0325">Glycoprotein</keyword>
<evidence type="ECO:0000256" key="19">
    <source>
        <dbReference type="SAM" id="Phobius"/>
    </source>
</evidence>
<evidence type="ECO:0000256" key="18">
    <source>
        <dbReference type="ARBA" id="ARBA00047509"/>
    </source>
</evidence>
<feature type="transmembrane region" description="Helical" evidence="19">
    <location>
        <begin position="6"/>
        <end position="27"/>
    </location>
</feature>
<evidence type="ECO:0000256" key="2">
    <source>
        <dbReference type="ARBA" id="ARBA00004934"/>
    </source>
</evidence>
<dbReference type="Proteomes" id="UP000694923">
    <property type="component" value="Unplaced"/>
</dbReference>
<organism evidence="20 21">
    <name type="scientific">Galeopterus variegatus</name>
    <name type="common">Malayan flying lemur</name>
    <name type="synonym">Cynocephalus variegatus</name>
    <dbReference type="NCBI Taxonomy" id="482537"/>
    <lineage>
        <taxon>Eukaryota</taxon>
        <taxon>Metazoa</taxon>
        <taxon>Chordata</taxon>
        <taxon>Craniata</taxon>
        <taxon>Vertebrata</taxon>
        <taxon>Euteleostomi</taxon>
        <taxon>Mammalia</taxon>
        <taxon>Eutheria</taxon>
        <taxon>Euarchontoglires</taxon>
        <taxon>Dermoptera</taxon>
        <taxon>Cynocephalidae</taxon>
        <taxon>Galeopterus</taxon>
    </lineage>
</organism>
<dbReference type="InterPro" id="IPR001675">
    <property type="entry name" value="Glyco_trans_29"/>
</dbReference>
<keyword evidence="9" id="KW-0333">Golgi apparatus</keyword>
<comment type="similarity">
    <text evidence="3">Belongs to the glycosyltransferase 29 family.</text>
</comment>
<dbReference type="EC" id="2.4.3.2" evidence="13"/>
<proteinExistence type="inferred from homology"/>
<keyword evidence="20" id="KW-1185">Reference proteome</keyword>
<evidence type="ECO:0000256" key="7">
    <source>
        <dbReference type="ARBA" id="ARBA00022968"/>
    </source>
</evidence>
<evidence type="ECO:0000256" key="16">
    <source>
        <dbReference type="ARBA" id="ARBA00043773"/>
    </source>
</evidence>
<evidence type="ECO:0000256" key="12">
    <source>
        <dbReference type="ARBA" id="ARBA00036292"/>
    </source>
</evidence>
<evidence type="ECO:0000313" key="20">
    <source>
        <dbReference type="Proteomes" id="UP000694923"/>
    </source>
</evidence>
<dbReference type="InterPro" id="IPR051757">
    <property type="entry name" value="Beta-gal_alpha2-3_sialyltrans"/>
</dbReference>
<evidence type="ECO:0000256" key="13">
    <source>
        <dbReference type="ARBA" id="ARBA00039106"/>
    </source>
</evidence>
<evidence type="ECO:0000256" key="4">
    <source>
        <dbReference type="ARBA" id="ARBA00022676"/>
    </source>
</evidence>
<dbReference type="Gene3D" id="3.90.1480.20">
    <property type="entry name" value="Glycosyl transferase family 29"/>
    <property type="match status" value="1"/>
</dbReference>
<keyword evidence="7" id="KW-0735">Signal-anchor</keyword>
<comment type="pathway">
    <text evidence="2">Glycolipid biosynthesis.</text>
</comment>
<sequence length="219" mass="25488">MKCWWQIFVLWIFWVLILWLMTSYLDLTPESALQEKRMYLGPLHCNRPWFKFGMCGCPSGTLNFSSCPHTVREWNWFDACYEKTMGYLMQTKESMTSDIGLWWLGVNSASVFRKVRKMLFKVIPRPLVHHFDFYCETCAVLGNSLIPPGSGLSNNIDQHPMVFRVLRLPQKYQQPGSWRWLVPLLLKLSDLSWTSDTLSGEMEGFLGSPKHTSCLIAFS</sequence>
<evidence type="ECO:0000256" key="5">
    <source>
        <dbReference type="ARBA" id="ARBA00022679"/>
    </source>
</evidence>